<organism evidence="2 3">
    <name type="scientific">Diceros bicornis minor</name>
    <name type="common">South-central black rhinoceros</name>
    <dbReference type="NCBI Taxonomy" id="77932"/>
    <lineage>
        <taxon>Eukaryota</taxon>
        <taxon>Metazoa</taxon>
        <taxon>Chordata</taxon>
        <taxon>Craniata</taxon>
        <taxon>Vertebrata</taxon>
        <taxon>Euteleostomi</taxon>
        <taxon>Mammalia</taxon>
        <taxon>Eutheria</taxon>
        <taxon>Laurasiatheria</taxon>
        <taxon>Perissodactyla</taxon>
        <taxon>Rhinocerotidae</taxon>
        <taxon>Diceros</taxon>
    </lineage>
</organism>
<dbReference type="EMBL" id="JACDTQ010002674">
    <property type="protein sequence ID" value="KAF5916794.1"/>
    <property type="molecule type" value="Genomic_DNA"/>
</dbReference>
<proteinExistence type="predicted"/>
<keyword evidence="3" id="KW-1185">Reference proteome</keyword>
<evidence type="ECO:0000256" key="1">
    <source>
        <dbReference type="SAM" id="SignalP"/>
    </source>
</evidence>
<evidence type="ECO:0000313" key="3">
    <source>
        <dbReference type="Proteomes" id="UP000551758"/>
    </source>
</evidence>
<keyword evidence="1" id="KW-0732">Signal</keyword>
<dbReference type="Proteomes" id="UP000551758">
    <property type="component" value="Unassembled WGS sequence"/>
</dbReference>
<feature type="non-terminal residue" evidence="2">
    <location>
        <position position="1"/>
    </location>
</feature>
<sequence length="141" mass="15501">VSVLAVAGLWLPVNSGLSGMDSGPSYPHSETTAVKTCLLSSHTTDAALGKHTSIVFDNCSFNVMMDGKPVKLADKKIFLTYKQVYSYLHEFYIIFNCLSQGMGTKHEVRNNKGTIGKPKEKKPIIHPQSFILSKESVLLNI</sequence>
<feature type="chain" id="PRO_5029500088" evidence="1">
    <location>
        <begin position="17"/>
        <end position="141"/>
    </location>
</feature>
<feature type="signal peptide" evidence="1">
    <location>
        <begin position="1"/>
        <end position="16"/>
    </location>
</feature>
<accession>A0A7J7EMF9</accession>
<dbReference type="AlphaFoldDB" id="A0A7J7EMF9"/>
<protein>
    <submittedName>
        <fullName evidence="2">Uncharacterized protein</fullName>
    </submittedName>
</protein>
<name>A0A7J7EMF9_DICBM</name>
<reference evidence="2 3" key="1">
    <citation type="journal article" date="2020" name="Mol. Biol. Evol.">
        <title>Interspecific Gene Flow and the Evolution of Specialization in Black and White Rhinoceros.</title>
        <authorList>
            <person name="Moodley Y."/>
            <person name="Westbury M.V."/>
            <person name="Russo I.M."/>
            <person name="Gopalakrishnan S."/>
            <person name="Rakotoarivelo A."/>
            <person name="Olsen R.A."/>
            <person name="Prost S."/>
            <person name="Tunstall T."/>
            <person name="Ryder O.A."/>
            <person name="Dalen L."/>
            <person name="Bruford M.W."/>
        </authorList>
    </citation>
    <scope>NUCLEOTIDE SEQUENCE [LARGE SCALE GENOMIC DNA]</scope>
    <source>
        <strain evidence="2">SBR-YM</strain>
        <tissue evidence="2">Skin</tissue>
    </source>
</reference>
<comment type="caution">
    <text evidence="2">The sequence shown here is derived from an EMBL/GenBank/DDBJ whole genome shotgun (WGS) entry which is preliminary data.</text>
</comment>
<evidence type="ECO:0000313" key="2">
    <source>
        <dbReference type="EMBL" id="KAF5916794.1"/>
    </source>
</evidence>
<gene>
    <name evidence="2" type="ORF">HPG69_012153</name>
</gene>